<proteinExistence type="predicted"/>
<dbReference type="EMBL" id="JANIID010000022">
    <property type="protein sequence ID" value="MCQ8772553.1"/>
    <property type="molecule type" value="Genomic_DNA"/>
</dbReference>
<sequence length="285" mass="32159">MTIEPEHQARERKDLAEALRGLREAAGLSGERLAVRCNMSQTKISRIETGRALPTVIDVQRILTALHVPAEVADELLKLARRANVDYASWRTYARVGLYRKQAELKALESTSRVMRHFLPAIPTGLLHVRQYAEQTLAKAVKSDPARDVARAVQARMDRQAILDDQSRHFTFLLTEQAVRWRRADREVMAAQCAHMAEVSRRPNVELAVIPRAARVPGTPMNIFVIYDDRLVTVELFSGEVVLRDPRDISHHVELFELFLGCALTGEDATAFLAGAAEDFMRLRD</sequence>
<gene>
    <name evidence="2" type="ORF">NQU55_22680</name>
</gene>
<dbReference type="InterPro" id="IPR043917">
    <property type="entry name" value="DUF5753"/>
</dbReference>
<evidence type="ECO:0000313" key="2">
    <source>
        <dbReference type="EMBL" id="MCQ8772553.1"/>
    </source>
</evidence>
<feature type="domain" description="HTH cro/C1-type" evidence="1">
    <location>
        <begin position="19"/>
        <end position="73"/>
    </location>
</feature>
<evidence type="ECO:0000259" key="1">
    <source>
        <dbReference type="PROSITE" id="PS50943"/>
    </source>
</evidence>
<name>A0A9X2LJV3_9ACTN</name>
<keyword evidence="3" id="KW-1185">Reference proteome</keyword>
<dbReference type="GO" id="GO:0003677">
    <property type="term" value="F:DNA binding"/>
    <property type="evidence" value="ECO:0007669"/>
    <property type="project" value="InterPro"/>
</dbReference>
<dbReference type="PROSITE" id="PS50943">
    <property type="entry name" value="HTH_CROC1"/>
    <property type="match status" value="1"/>
</dbReference>
<dbReference type="Gene3D" id="1.10.260.40">
    <property type="entry name" value="lambda repressor-like DNA-binding domains"/>
    <property type="match status" value="1"/>
</dbReference>
<reference evidence="2" key="1">
    <citation type="submission" date="2022-06" db="EMBL/GenBank/DDBJ databases">
        <title>WGS of actinobacteria.</title>
        <authorList>
            <person name="Thawai C."/>
        </authorList>
    </citation>
    <scope>NUCLEOTIDE SEQUENCE</scope>
    <source>
        <strain evidence="2">AA8</strain>
    </source>
</reference>
<organism evidence="2 3">
    <name type="scientific">Streptomyces telluris</name>
    <dbReference type="NCBI Taxonomy" id="2720021"/>
    <lineage>
        <taxon>Bacteria</taxon>
        <taxon>Bacillati</taxon>
        <taxon>Actinomycetota</taxon>
        <taxon>Actinomycetes</taxon>
        <taxon>Kitasatosporales</taxon>
        <taxon>Streptomycetaceae</taxon>
        <taxon>Streptomyces</taxon>
    </lineage>
</organism>
<dbReference type="AlphaFoldDB" id="A0A9X2LJV3"/>
<dbReference type="RefSeq" id="WP_256791029.1">
    <property type="nucleotide sequence ID" value="NZ_JAATER010000016.1"/>
</dbReference>
<evidence type="ECO:0000313" key="3">
    <source>
        <dbReference type="Proteomes" id="UP001142374"/>
    </source>
</evidence>
<dbReference type="CDD" id="cd00093">
    <property type="entry name" value="HTH_XRE"/>
    <property type="match status" value="1"/>
</dbReference>
<dbReference type="SMART" id="SM00530">
    <property type="entry name" value="HTH_XRE"/>
    <property type="match status" value="1"/>
</dbReference>
<accession>A0A9X2LJV3</accession>
<dbReference type="SUPFAM" id="SSF47413">
    <property type="entry name" value="lambda repressor-like DNA-binding domains"/>
    <property type="match status" value="1"/>
</dbReference>
<dbReference type="InterPro" id="IPR001387">
    <property type="entry name" value="Cro/C1-type_HTH"/>
</dbReference>
<comment type="caution">
    <text evidence="2">The sequence shown here is derived from an EMBL/GenBank/DDBJ whole genome shotgun (WGS) entry which is preliminary data.</text>
</comment>
<protein>
    <submittedName>
        <fullName evidence="2">Helix-turn-helix transcriptional regulator</fullName>
    </submittedName>
</protein>
<dbReference type="InterPro" id="IPR010982">
    <property type="entry name" value="Lambda_DNA-bd_dom_sf"/>
</dbReference>
<dbReference type="Pfam" id="PF19054">
    <property type="entry name" value="DUF5753"/>
    <property type="match status" value="1"/>
</dbReference>
<dbReference type="Proteomes" id="UP001142374">
    <property type="component" value="Unassembled WGS sequence"/>
</dbReference>
<dbReference type="Pfam" id="PF13560">
    <property type="entry name" value="HTH_31"/>
    <property type="match status" value="1"/>
</dbReference>